<dbReference type="PIRSF" id="PIRSF035875">
    <property type="entry name" value="RNase_BN"/>
    <property type="match status" value="1"/>
</dbReference>
<feature type="transmembrane region" description="Helical" evidence="7">
    <location>
        <begin position="143"/>
        <end position="167"/>
    </location>
</feature>
<evidence type="ECO:0000256" key="5">
    <source>
        <dbReference type="ARBA" id="ARBA00022989"/>
    </source>
</evidence>
<protein>
    <recommendedName>
        <fullName evidence="7">UPF0761 membrane protein GPLA_1500</fullName>
    </recommendedName>
</protein>
<dbReference type="PANTHER" id="PTHR30213">
    <property type="entry name" value="INNER MEMBRANE PROTEIN YHJD"/>
    <property type="match status" value="1"/>
</dbReference>
<sequence length="300" mass="33439">MEPKIILLDVFRRWLPKANIFVRMFVSHCQRDGITVSAGHLAYVSLLSLVPFIMVFFTILSAFPAFSEVRGEIESLIFGNFIPTSGDLIQGYVAEFVGNASKMGAIGILSLVVVALLLISNIDKTLNRIWQAKSERPIIFTLAIYWMILTLGPLLIGLSVIMSSYLVAFANSAEAYTMGATTAMLKTVPFIASVCAFFILYMIVPNKRINPRHAIVGAFVGALLFELSKKGFSFYITHFPSYQMIYGAMAVIPILFVWVYLSWIVVLLGAELTHVIEVFFHEEPEESFTQVDDEDPQSPA</sequence>
<feature type="transmembrane region" description="Helical" evidence="7">
    <location>
        <begin position="187"/>
        <end position="204"/>
    </location>
</feature>
<feature type="transmembrane region" description="Helical" evidence="7">
    <location>
        <begin position="103"/>
        <end position="122"/>
    </location>
</feature>
<keyword evidence="3" id="KW-0997">Cell inner membrane</keyword>
<dbReference type="AlphaFoldDB" id="K6YI66"/>
<comment type="similarity">
    <text evidence="7">Belongs to the UPF0761 family.</text>
</comment>
<gene>
    <name evidence="8" type="ORF">GPLA_1500</name>
</gene>
<organism evidence="8 9">
    <name type="scientific">Paraglaciecola polaris LMG 21857</name>
    <dbReference type="NCBI Taxonomy" id="1129793"/>
    <lineage>
        <taxon>Bacteria</taxon>
        <taxon>Pseudomonadati</taxon>
        <taxon>Pseudomonadota</taxon>
        <taxon>Gammaproteobacteria</taxon>
        <taxon>Alteromonadales</taxon>
        <taxon>Alteromonadaceae</taxon>
        <taxon>Paraglaciecola</taxon>
    </lineage>
</organism>
<evidence type="ECO:0000313" key="9">
    <source>
        <dbReference type="Proteomes" id="UP000006322"/>
    </source>
</evidence>
<dbReference type="Proteomes" id="UP000006322">
    <property type="component" value="Unassembled WGS sequence"/>
</dbReference>
<dbReference type="InterPro" id="IPR023679">
    <property type="entry name" value="UPF0761_bac"/>
</dbReference>
<dbReference type="PANTHER" id="PTHR30213:SF0">
    <property type="entry name" value="UPF0761 MEMBRANE PROTEIN YIHY"/>
    <property type="match status" value="1"/>
</dbReference>
<dbReference type="NCBIfam" id="NF002457">
    <property type="entry name" value="PRK01637.1"/>
    <property type="match status" value="1"/>
</dbReference>
<dbReference type="STRING" id="1129793.GPLA_1500"/>
<dbReference type="RefSeq" id="WP_007104212.1">
    <property type="nucleotide sequence ID" value="NZ_BAER01000038.1"/>
</dbReference>
<evidence type="ECO:0000256" key="3">
    <source>
        <dbReference type="ARBA" id="ARBA00022519"/>
    </source>
</evidence>
<dbReference type="HAMAP" id="MF_00672">
    <property type="entry name" value="UPF0761"/>
    <property type="match status" value="1"/>
</dbReference>
<accession>K6YI66</accession>
<evidence type="ECO:0000256" key="4">
    <source>
        <dbReference type="ARBA" id="ARBA00022692"/>
    </source>
</evidence>
<keyword evidence="9" id="KW-1185">Reference proteome</keyword>
<evidence type="ECO:0000313" key="8">
    <source>
        <dbReference type="EMBL" id="GAC32414.1"/>
    </source>
</evidence>
<comment type="caution">
    <text evidence="8">The sequence shown here is derived from an EMBL/GenBank/DDBJ whole genome shotgun (WGS) entry which is preliminary data.</text>
</comment>
<evidence type="ECO:0000256" key="1">
    <source>
        <dbReference type="ARBA" id="ARBA00004651"/>
    </source>
</evidence>
<feature type="transmembrane region" description="Helical" evidence="7">
    <location>
        <begin position="216"/>
        <end position="238"/>
    </location>
</feature>
<keyword evidence="2 7" id="KW-1003">Cell membrane</keyword>
<feature type="transmembrane region" description="Helical" evidence="7">
    <location>
        <begin position="41"/>
        <end position="66"/>
    </location>
</feature>
<feature type="transmembrane region" description="Helical" evidence="7">
    <location>
        <begin position="244"/>
        <end position="270"/>
    </location>
</feature>
<dbReference type="Pfam" id="PF03631">
    <property type="entry name" value="Virul_fac_BrkB"/>
    <property type="match status" value="1"/>
</dbReference>
<dbReference type="OrthoDB" id="9808671at2"/>
<dbReference type="EMBL" id="BAER01000038">
    <property type="protein sequence ID" value="GAC32414.1"/>
    <property type="molecule type" value="Genomic_DNA"/>
</dbReference>
<reference evidence="9" key="1">
    <citation type="journal article" date="2014" name="Environ. Microbiol.">
        <title>Comparative genomics of the marine bacterial genus Glaciecola reveals the high degree of genomic diversity and genomic characteristic for cold adaptation.</title>
        <authorList>
            <person name="Qin Q.L."/>
            <person name="Xie B.B."/>
            <person name="Yu Y."/>
            <person name="Shu Y.L."/>
            <person name="Rong J.C."/>
            <person name="Zhang Y.J."/>
            <person name="Zhao D.L."/>
            <person name="Chen X.L."/>
            <person name="Zhang X.Y."/>
            <person name="Chen B."/>
            <person name="Zhou B.C."/>
            <person name="Zhang Y.Z."/>
        </authorList>
    </citation>
    <scope>NUCLEOTIDE SEQUENCE [LARGE SCALE GENOMIC DNA]</scope>
    <source>
        <strain evidence="9">LMG 21857</strain>
    </source>
</reference>
<evidence type="ECO:0000256" key="6">
    <source>
        <dbReference type="ARBA" id="ARBA00023136"/>
    </source>
</evidence>
<dbReference type="InterPro" id="IPR017039">
    <property type="entry name" value="Virul_fac_BrkB"/>
</dbReference>
<evidence type="ECO:0000256" key="7">
    <source>
        <dbReference type="HAMAP-Rule" id="MF_00672"/>
    </source>
</evidence>
<dbReference type="GO" id="GO:0005886">
    <property type="term" value="C:plasma membrane"/>
    <property type="evidence" value="ECO:0007669"/>
    <property type="project" value="UniProtKB-SubCell"/>
</dbReference>
<keyword evidence="4 7" id="KW-0812">Transmembrane</keyword>
<keyword evidence="6 7" id="KW-0472">Membrane</keyword>
<evidence type="ECO:0000256" key="2">
    <source>
        <dbReference type="ARBA" id="ARBA00022475"/>
    </source>
</evidence>
<proteinExistence type="inferred from homology"/>
<dbReference type="NCBIfam" id="TIGR00765">
    <property type="entry name" value="yihY_not_rbn"/>
    <property type="match status" value="1"/>
</dbReference>
<keyword evidence="5 7" id="KW-1133">Transmembrane helix</keyword>
<name>K6YI66_9ALTE</name>
<comment type="subcellular location">
    <subcellularLocation>
        <location evidence="1 7">Cell membrane</location>
        <topology evidence="1 7">Multi-pass membrane protein</topology>
    </subcellularLocation>
</comment>